<feature type="non-terminal residue" evidence="1">
    <location>
        <position position="1"/>
    </location>
</feature>
<proteinExistence type="predicted"/>
<name>A0ACB8TE78_9AGAM</name>
<organism evidence="1 2">
    <name type="scientific">Artomyces pyxidatus</name>
    <dbReference type="NCBI Taxonomy" id="48021"/>
    <lineage>
        <taxon>Eukaryota</taxon>
        <taxon>Fungi</taxon>
        <taxon>Dikarya</taxon>
        <taxon>Basidiomycota</taxon>
        <taxon>Agaricomycotina</taxon>
        <taxon>Agaricomycetes</taxon>
        <taxon>Russulales</taxon>
        <taxon>Auriscalpiaceae</taxon>
        <taxon>Artomyces</taxon>
    </lineage>
</organism>
<keyword evidence="2" id="KW-1185">Reference proteome</keyword>
<comment type="caution">
    <text evidence="1">The sequence shown here is derived from an EMBL/GenBank/DDBJ whole genome shotgun (WGS) entry which is preliminary data.</text>
</comment>
<evidence type="ECO:0000313" key="2">
    <source>
        <dbReference type="Proteomes" id="UP000814140"/>
    </source>
</evidence>
<protein>
    <submittedName>
        <fullName evidence="1">Uncharacterized protein</fullName>
    </submittedName>
</protein>
<dbReference type="EMBL" id="MU277192">
    <property type="protein sequence ID" value="KAI0066728.1"/>
    <property type="molecule type" value="Genomic_DNA"/>
</dbReference>
<evidence type="ECO:0000313" key="1">
    <source>
        <dbReference type="EMBL" id="KAI0066728.1"/>
    </source>
</evidence>
<reference evidence="1" key="2">
    <citation type="journal article" date="2022" name="New Phytol.">
        <title>Evolutionary transition to the ectomycorrhizal habit in the genomes of a hyperdiverse lineage of mushroom-forming fungi.</title>
        <authorList>
            <person name="Looney B."/>
            <person name="Miyauchi S."/>
            <person name="Morin E."/>
            <person name="Drula E."/>
            <person name="Courty P.E."/>
            <person name="Kohler A."/>
            <person name="Kuo A."/>
            <person name="LaButti K."/>
            <person name="Pangilinan J."/>
            <person name="Lipzen A."/>
            <person name="Riley R."/>
            <person name="Andreopoulos W."/>
            <person name="He G."/>
            <person name="Johnson J."/>
            <person name="Nolan M."/>
            <person name="Tritt A."/>
            <person name="Barry K.W."/>
            <person name="Grigoriev I.V."/>
            <person name="Nagy L.G."/>
            <person name="Hibbett D."/>
            <person name="Henrissat B."/>
            <person name="Matheny P.B."/>
            <person name="Labbe J."/>
            <person name="Martin F.M."/>
        </authorList>
    </citation>
    <scope>NUCLEOTIDE SEQUENCE</scope>
    <source>
        <strain evidence="1">HHB10654</strain>
    </source>
</reference>
<accession>A0ACB8TE78</accession>
<gene>
    <name evidence="1" type="ORF">BV25DRAFT_1820789</name>
</gene>
<dbReference type="Proteomes" id="UP000814140">
    <property type="component" value="Unassembled WGS sequence"/>
</dbReference>
<sequence length="204" mass="22415">SKRAFEGGNMPPRMRRKLYHSVVESGAAAMDEDEPMHNDTATEVASPQKTQMLEDVLMDNAVAVAHAAIAVPIAGNSEEATCGFDIVVAQVRGDEIAEAGGGVSEIDEALKRTVQRRRSTSLSSSSSIEDQSWEGFEMRMLTLGRHRRWDYDDDVPPMWEQFVRDGCALPLFPLLASLLITLHPVGGADDRRLSLVALAHIDRE</sequence>
<reference evidence="1" key="1">
    <citation type="submission" date="2021-03" db="EMBL/GenBank/DDBJ databases">
        <authorList>
            <consortium name="DOE Joint Genome Institute"/>
            <person name="Ahrendt S."/>
            <person name="Looney B.P."/>
            <person name="Miyauchi S."/>
            <person name="Morin E."/>
            <person name="Drula E."/>
            <person name="Courty P.E."/>
            <person name="Chicoki N."/>
            <person name="Fauchery L."/>
            <person name="Kohler A."/>
            <person name="Kuo A."/>
            <person name="Labutti K."/>
            <person name="Pangilinan J."/>
            <person name="Lipzen A."/>
            <person name="Riley R."/>
            <person name="Andreopoulos W."/>
            <person name="He G."/>
            <person name="Johnson J."/>
            <person name="Barry K.W."/>
            <person name="Grigoriev I.V."/>
            <person name="Nagy L."/>
            <person name="Hibbett D."/>
            <person name="Henrissat B."/>
            <person name="Matheny P.B."/>
            <person name="Labbe J."/>
            <person name="Martin F."/>
        </authorList>
    </citation>
    <scope>NUCLEOTIDE SEQUENCE</scope>
    <source>
        <strain evidence="1">HHB10654</strain>
    </source>
</reference>